<dbReference type="CDD" id="cd17546">
    <property type="entry name" value="REC_hyHK_CKI1_RcsC-like"/>
    <property type="match status" value="1"/>
</dbReference>
<evidence type="ECO:0000256" key="1">
    <source>
        <dbReference type="ARBA" id="ARBA00022553"/>
    </source>
</evidence>
<reference evidence="8" key="1">
    <citation type="submission" date="2016-10" db="EMBL/GenBank/DDBJ databases">
        <authorList>
            <person name="Benchimol M."/>
            <person name="Almeida L.G."/>
            <person name="Vasconcelos A.T."/>
            <person name="Perreira-Neves A."/>
            <person name="Rosa I.A."/>
            <person name="Tasca T."/>
            <person name="Bogo M.R."/>
            <person name="de Souza W."/>
        </authorList>
    </citation>
    <scope>NUCLEOTIDE SEQUENCE [LARGE SCALE GENOMIC DNA]</scope>
    <source>
        <strain evidence="8">K</strain>
    </source>
</reference>
<evidence type="ECO:0000256" key="3">
    <source>
        <dbReference type="PROSITE-ProRule" id="PRU00169"/>
    </source>
</evidence>
<dbReference type="CDD" id="cd16922">
    <property type="entry name" value="HATPase_EvgS-ArcB-TorS-like"/>
    <property type="match status" value="1"/>
</dbReference>
<evidence type="ECO:0000259" key="7">
    <source>
        <dbReference type="PROSITE" id="PS50110"/>
    </source>
</evidence>
<dbReference type="InterPro" id="IPR011006">
    <property type="entry name" value="CheY-like_superfamily"/>
</dbReference>
<dbReference type="SMART" id="SM00387">
    <property type="entry name" value="HATPase_c"/>
    <property type="match status" value="1"/>
</dbReference>
<dbReference type="OrthoDB" id="60033at2759"/>
<comment type="caution">
    <text evidence="8">The sequence shown here is derived from an EMBL/GenBank/DDBJ whole genome shotgun (WGS) entry which is preliminary data.</text>
</comment>
<dbReference type="RefSeq" id="XP_068364177.1">
    <property type="nucleotide sequence ID" value="XM_068500795.1"/>
</dbReference>
<evidence type="ECO:0000259" key="6">
    <source>
        <dbReference type="PROSITE" id="PS50109"/>
    </source>
</evidence>
<dbReference type="Pfam" id="PF00512">
    <property type="entry name" value="HisKA"/>
    <property type="match status" value="1"/>
</dbReference>
<feature type="compositionally biased region" description="Basic and acidic residues" evidence="4">
    <location>
        <begin position="1492"/>
        <end position="1502"/>
    </location>
</feature>
<dbReference type="SUPFAM" id="SSF55874">
    <property type="entry name" value="ATPase domain of HSP90 chaperone/DNA topoisomerase II/histidine kinase"/>
    <property type="match status" value="1"/>
</dbReference>
<proteinExistence type="predicted"/>
<dbReference type="InterPro" id="IPR036890">
    <property type="entry name" value="HATPase_C_sf"/>
</dbReference>
<dbReference type="InterPro" id="IPR036097">
    <property type="entry name" value="HisK_dim/P_sf"/>
</dbReference>
<dbReference type="PRINTS" id="PR00344">
    <property type="entry name" value="BCTRLSENSOR"/>
</dbReference>
<evidence type="ECO:0000256" key="4">
    <source>
        <dbReference type="SAM" id="MobiDB-lite"/>
    </source>
</evidence>
<dbReference type="SMART" id="SM00448">
    <property type="entry name" value="REC"/>
    <property type="match status" value="1"/>
</dbReference>
<dbReference type="CDD" id="cd00082">
    <property type="entry name" value="HisKA"/>
    <property type="match status" value="1"/>
</dbReference>
<evidence type="ECO:0000256" key="5">
    <source>
        <dbReference type="SAM" id="Phobius"/>
    </source>
</evidence>
<dbReference type="FunFam" id="3.30.565.10:FF:000010">
    <property type="entry name" value="Sensor histidine kinase RcsC"/>
    <property type="match status" value="1"/>
</dbReference>
<keyword evidence="8" id="KW-0418">Kinase</keyword>
<name>A0A1J4KI33_9EUKA</name>
<dbReference type="PROSITE" id="PS50110">
    <property type="entry name" value="RESPONSE_REGULATORY"/>
    <property type="match status" value="1"/>
</dbReference>
<dbReference type="Gene3D" id="1.10.287.130">
    <property type="match status" value="1"/>
</dbReference>
<dbReference type="EMBL" id="MLAK01000595">
    <property type="protein sequence ID" value="OHT11041.1"/>
    <property type="molecule type" value="Genomic_DNA"/>
</dbReference>
<keyword evidence="9" id="KW-1185">Reference proteome</keyword>
<dbReference type="InterPro" id="IPR005467">
    <property type="entry name" value="His_kinase_dom"/>
</dbReference>
<feature type="domain" description="Response regulatory" evidence="7">
    <location>
        <begin position="1510"/>
        <end position="1627"/>
    </location>
</feature>
<feature type="region of interest" description="Disordered" evidence="4">
    <location>
        <begin position="1437"/>
        <end position="1502"/>
    </location>
</feature>
<feature type="modified residue" description="4-aspartylphosphate" evidence="3">
    <location>
        <position position="1559"/>
    </location>
</feature>
<dbReference type="Gene3D" id="3.40.50.2300">
    <property type="match status" value="1"/>
</dbReference>
<keyword evidence="1 3" id="KW-0597">Phosphoprotein</keyword>
<organism evidence="8 9">
    <name type="scientific">Tritrichomonas foetus</name>
    <dbReference type="NCBI Taxonomy" id="1144522"/>
    <lineage>
        <taxon>Eukaryota</taxon>
        <taxon>Metamonada</taxon>
        <taxon>Parabasalia</taxon>
        <taxon>Tritrichomonadida</taxon>
        <taxon>Tritrichomonadidae</taxon>
        <taxon>Tritrichomonas</taxon>
    </lineage>
</organism>
<dbReference type="Pfam" id="PF02518">
    <property type="entry name" value="HATPase_c"/>
    <property type="match status" value="1"/>
</dbReference>
<feature type="compositionally biased region" description="Basic and acidic residues" evidence="4">
    <location>
        <begin position="1456"/>
        <end position="1476"/>
    </location>
</feature>
<feature type="transmembrane region" description="Helical" evidence="5">
    <location>
        <begin position="208"/>
        <end position="226"/>
    </location>
</feature>
<feature type="compositionally biased region" description="Low complexity" evidence="4">
    <location>
        <begin position="1477"/>
        <end position="1491"/>
    </location>
</feature>
<dbReference type="SUPFAM" id="SSF52172">
    <property type="entry name" value="CheY-like"/>
    <property type="match status" value="1"/>
</dbReference>
<dbReference type="Gene3D" id="3.30.565.10">
    <property type="entry name" value="Histidine kinase-like ATPase, C-terminal domain"/>
    <property type="match status" value="1"/>
</dbReference>
<keyword evidence="8" id="KW-0808">Transferase</keyword>
<dbReference type="InterPro" id="IPR004358">
    <property type="entry name" value="Sig_transdc_His_kin-like_C"/>
</dbReference>
<dbReference type="SMART" id="SM00388">
    <property type="entry name" value="HisKA"/>
    <property type="match status" value="1"/>
</dbReference>
<evidence type="ECO:0000313" key="8">
    <source>
        <dbReference type="EMBL" id="OHT11041.1"/>
    </source>
</evidence>
<gene>
    <name evidence="8" type="ORF">TRFO_19441</name>
</gene>
<dbReference type="Proteomes" id="UP000179807">
    <property type="component" value="Unassembled WGS sequence"/>
</dbReference>
<keyword evidence="2" id="KW-0902">Two-component regulatory system</keyword>
<keyword evidence="5" id="KW-1133">Transmembrane helix</keyword>
<sequence>MVDITYQSFFFLVFIKKFRKAKDLNPFSLLFLVAFAAKVTTTDAVPGRLASESPDVSKDPNITEADIQITIFYPQPRYSVFRCAYVDSIENIYPFQNKEIHNQRYFIDDNILFKEIVVKYLEENATKNKQKLQITNDLDDAEFLLLSSNKKSKNRESRKSFDGYGEKLVELNRHNFLPGLSTLFQVYTTNNFIDVSGFCNEEVQFSNYYIILSIILIFVLSIFYVSKLKINTDCFSVVNKNMETVAGKPIICETNAGRKMKENFINKVIESKEIDILNTNLTRNEKDMIFHQLLGIPLSSNKIIVFPYEVEFDFGGTTKLNVEVHPQNSKLIIENQKTKFDSLYNEYPILLEFDINDPEKVIDQISEKDSYINSNAINDANIQKIDDSKYHVHIRVTPFVFLSFLPQSQTILILMSNMYHILDLFNKNPFSNNRYMEFMQRTIKNYLLKRCFLFKVKKSNNKISIIAQTHDPHYSDLDETHAEKIVKITGPNFRGYKYFSGEEILPNCNKILVSCLKSNSPLYFVVPIDYNNSSVLFDGCSLPESSLILLHLYQLSSLHRHVSRNNRILSIFQSSQYFSFIEIDGEKSASVRSNMLETLTTQSDLLENIKNIVPKSDAEAFGKEIDELINDCKPIFQRQVSFIGPNNETRSGSVCAIRKVNKQTGRPITSFFFEDTTEIQKKQISLYNAHRSFQIAASALGLHRYSLEKGNIVLYDDSLFEEIGVKPPASRELSEVIAPDDKNKINRPTTNYLSYLNLSNRRQALARQSTLTVRRNMLSGLVKREAEPHETPVAYPKQNSTTLRLVDGNGSLMWYSLISDGKIGFIFSVDDTVKMRRQLQTTDRGLKIASASTLLFTFWGVDINTDSVQQLLKYDTIWDVLGVDQCTPFSKLPQFSLEERDGVEKMITQTREGSILSWNGDVLFDTPRGKKWFRIAVSAAADGNLNCFMMDITEQKSMETLLVQSMKLRDLTLSSAKILLWTFVDGEIVNNAAHTINMNWQFVNTKIEETSREEFTNAIKNAFDTNGNIDCIILFGGKWYSVRGRATDDNQKLVGVLFDITELKQALIDLSREQIRAQEANKLKTTFLANMSHEIRTPMNGIIGMLDILAMHELTVEQRLLTDAIRSSSFDLMKHLTNTLNVSNIEQGTIDIEYTIFDVSQTLQPVAVAAASRALLAKIDLKFEIEPRFPVLIYGESQLFLQIVNNLLSNALKFTKKGSVSVYVSWDVQNERMKLEVSDTGIGMSEEQRNVIFRRFSQADPSVARYYGGTGLGLALVQDLIRILNGTIEFESELGKGTKFIVILPFQPIACPYPISFSLKPQTIVLVTNKSAKNQFVHDFIEFYRFTIEYAETVDEIKDLFNKNDSVVAVFVDIENSGNNAHLVKQYIQKEKPEIRLCSFSTPGNSGDFPRTLTKPLLPKPLRILLNDIRFSYTSSITSPAQDQNTQNKSTNENPPEIHKNEKTNESAPSSDEKNSNVKTTENLEENVTNNENKEKVKEKNAAKVKTPTKILVVEDNKVNQFVMSKMLTKLNFEFRLADNGQKALETLDQEEFNLVFMDCQMPVMDGLEATKRIRASAKKFHTVPIVALTASAIEGDEDTCKAAGMNGYLAKPVRIQQITDAIKKYASQDEEENELC</sequence>
<dbReference type="InterPro" id="IPR003594">
    <property type="entry name" value="HATPase_dom"/>
</dbReference>
<keyword evidence="5" id="KW-0472">Membrane</keyword>
<dbReference type="PANTHER" id="PTHR45339:SF1">
    <property type="entry name" value="HYBRID SIGNAL TRANSDUCTION HISTIDINE KINASE J"/>
    <property type="match status" value="1"/>
</dbReference>
<dbReference type="InterPro" id="IPR003661">
    <property type="entry name" value="HisK_dim/P_dom"/>
</dbReference>
<dbReference type="GeneID" id="94835499"/>
<feature type="domain" description="Histidine kinase" evidence="6">
    <location>
        <begin position="1090"/>
        <end position="1308"/>
    </location>
</feature>
<evidence type="ECO:0000256" key="2">
    <source>
        <dbReference type="ARBA" id="ARBA00023012"/>
    </source>
</evidence>
<accession>A0A1J4KI33</accession>
<dbReference type="InterPro" id="IPR001789">
    <property type="entry name" value="Sig_transdc_resp-reg_receiver"/>
</dbReference>
<dbReference type="Pfam" id="PF00072">
    <property type="entry name" value="Response_reg"/>
    <property type="match status" value="1"/>
</dbReference>
<dbReference type="PANTHER" id="PTHR45339">
    <property type="entry name" value="HYBRID SIGNAL TRANSDUCTION HISTIDINE KINASE J"/>
    <property type="match status" value="1"/>
</dbReference>
<dbReference type="SUPFAM" id="SSF47384">
    <property type="entry name" value="Homodimeric domain of signal transducing histidine kinase"/>
    <property type="match status" value="1"/>
</dbReference>
<evidence type="ECO:0000313" key="9">
    <source>
        <dbReference type="Proteomes" id="UP000179807"/>
    </source>
</evidence>
<keyword evidence="5" id="KW-0812">Transmembrane</keyword>
<dbReference type="GO" id="GO:0000155">
    <property type="term" value="F:phosphorelay sensor kinase activity"/>
    <property type="evidence" value="ECO:0007669"/>
    <property type="project" value="InterPro"/>
</dbReference>
<feature type="compositionally biased region" description="Polar residues" evidence="4">
    <location>
        <begin position="1437"/>
        <end position="1454"/>
    </location>
</feature>
<dbReference type="PROSITE" id="PS50109">
    <property type="entry name" value="HIS_KIN"/>
    <property type="match status" value="1"/>
</dbReference>
<dbReference type="VEuPathDB" id="TrichDB:TRFO_19441"/>
<protein>
    <submittedName>
        <fullName evidence="8">Two component sensor and regulator histidine kinase bacteria</fullName>
    </submittedName>
</protein>